<sequence length="373" mass="39126">MPAENPSIDAEQVLAEQVRAAVAAGRRVAIRGGGSKAFYGNPVTADAALDCTAHTGVVAYEPTELAITVRGGTRLAEVEALLDEHGQQLPFEPPHFAAGSEPGASTATIGGAVAAGLSGPRRPYAASVRDAVLGVRLLNGKGEVLEFGGRVMKNVAGYDVSRLMAGSLGVLGVLLEVSLKVIPRAPGTLTLVREETLSGALDLLRRWSRKALPITAAAWLDGRLHVRVDGGEEALAQTQRIVEGLPLEAADAFWRDLREQRLGFFAGDAPLWRLSLPPATAAEATAGLGAGESLMEWGGALRWLRGELPPARVREVAKAAGGHATLFRIGGGEPPADGVFAPQAAVALRLHRNLKRAFDPEGILNPGRLYPDL</sequence>
<dbReference type="InterPro" id="IPR016171">
    <property type="entry name" value="Vanillyl_alc_oxidase_C-sub2"/>
</dbReference>
<evidence type="ECO:0000313" key="6">
    <source>
        <dbReference type="EMBL" id="MBK1630947.1"/>
    </source>
</evidence>
<feature type="domain" description="FAD-binding PCMH-type" evidence="5">
    <location>
        <begin position="1"/>
        <end position="184"/>
    </location>
</feature>
<reference evidence="6 7" key="1">
    <citation type="journal article" date="2020" name="Microorganisms">
        <title>Osmotic Adaptation and Compatible Solute Biosynthesis of Phototrophic Bacteria as Revealed from Genome Analyses.</title>
        <authorList>
            <person name="Imhoff J.F."/>
            <person name="Rahn T."/>
            <person name="Kunzel S."/>
            <person name="Keller A."/>
            <person name="Neulinger S.C."/>
        </authorList>
    </citation>
    <scope>NUCLEOTIDE SEQUENCE [LARGE SCALE GENOMIC DNA]</scope>
    <source>
        <strain evidence="6 7">DSM 6210</strain>
    </source>
</reference>
<dbReference type="InterPro" id="IPR036318">
    <property type="entry name" value="FAD-bd_PCMH-like_sf"/>
</dbReference>
<comment type="cofactor">
    <cofactor evidence="1">
        <name>FAD</name>
        <dbReference type="ChEBI" id="CHEBI:57692"/>
    </cofactor>
</comment>
<gene>
    <name evidence="6" type="ORF">CKO31_09375</name>
</gene>
<comment type="caution">
    <text evidence="6">The sequence shown here is derived from an EMBL/GenBank/DDBJ whole genome shotgun (WGS) entry which is preliminary data.</text>
</comment>
<dbReference type="InterPro" id="IPR016166">
    <property type="entry name" value="FAD-bd_PCMH"/>
</dbReference>
<protein>
    <submittedName>
        <fullName evidence="6">Glycolate oxidase subunit GlcE</fullName>
    </submittedName>
</protein>
<accession>A0ABS1CGA3</accession>
<dbReference type="Proteomes" id="UP000748752">
    <property type="component" value="Unassembled WGS sequence"/>
</dbReference>
<keyword evidence="4" id="KW-0560">Oxidoreductase</keyword>
<dbReference type="PANTHER" id="PTHR11748">
    <property type="entry name" value="D-LACTATE DEHYDROGENASE"/>
    <property type="match status" value="1"/>
</dbReference>
<evidence type="ECO:0000313" key="7">
    <source>
        <dbReference type="Proteomes" id="UP000748752"/>
    </source>
</evidence>
<evidence type="ECO:0000256" key="3">
    <source>
        <dbReference type="ARBA" id="ARBA00022827"/>
    </source>
</evidence>
<dbReference type="Gene3D" id="3.30.465.10">
    <property type="match status" value="1"/>
</dbReference>
<dbReference type="SUPFAM" id="SSF56176">
    <property type="entry name" value="FAD-binding/transporter-associated domain-like"/>
    <property type="match status" value="1"/>
</dbReference>
<keyword evidence="3" id="KW-0274">FAD</keyword>
<dbReference type="InterPro" id="IPR004113">
    <property type="entry name" value="FAD-bd_oxidored_4_C"/>
</dbReference>
<dbReference type="SUPFAM" id="SSF55103">
    <property type="entry name" value="FAD-linked oxidases, C-terminal domain"/>
    <property type="match status" value="1"/>
</dbReference>
<dbReference type="InterPro" id="IPR006094">
    <property type="entry name" value="Oxid_FAD_bind_N"/>
</dbReference>
<dbReference type="InterPro" id="IPR016164">
    <property type="entry name" value="FAD-linked_Oxase-like_C"/>
</dbReference>
<dbReference type="Pfam" id="PF02913">
    <property type="entry name" value="FAD-oxidase_C"/>
    <property type="match status" value="1"/>
</dbReference>
<keyword evidence="2" id="KW-0285">Flavoprotein</keyword>
<dbReference type="PANTHER" id="PTHR11748:SF103">
    <property type="entry name" value="GLYCOLATE OXIDASE SUBUNIT GLCE"/>
    <property type="match status" value="1"/>
</dbReference>
<dbReference type="Pfam" id="PF01565">
    <property type="entry name" value="FAD_binding_4"/>
    <property type="match status" value="1"/>
</dbReference>
<dbReference type="PROSITE" id="PS51387">
    <property type="entry name" value="FAD_PCMH"/>
    <property type="match status" value="1"/>
</dbReference>
<organism evidence="6 7">
    <name type="scientific">Thiohalocapsa halophila</name>
    <dbReference type="NCBI Taxonomy" id="69359"/>
    <lineage>
        <taxon>Bacteria</taxon>
        <taxon>Pseudomonadati</taxon>
        <taxon>Pseudomonadota</taxon>
        <taxon>Gammaproteobacteria</taxon>
        <taxon>Chromatiales</taxon>
        <taxon>Chromatiaceae</taxon>
        <taxon>Thiohalocapsa</taxon>
    </lineage>
</organism>
<name>A0ABS1CGA3_9GAMM</name>
<dbReference type="InterPro" id="IPR016169">
    <property type="entry name" value="FAD-bd_PCMH_sub2"/>
</dbReference>
<dbReference type="NCBIfam" id="NF008439">
    <property type="entry name" value="PRK11282.1"/>
    <property type="match status" value="1"/>
</dbReference>
<keyword evidence="7" id="KW-1185">Reference proteome</keyword>
<dbReference type="Gene3D" id="1.10.45.10">
    <property type="entry name" value="Vanillyl-alcohol Oxidase, Chain A, domain 4"/>
    <property type="match status" value="1"/>
</dbReference>
<evidence type="ECO:0000259" key="5">
    <source>
        <dbReference type="PROSITE" id="PS51387"/>
    </source>
</evidence>
<evidence type="ECO:0000256" key="2">
    <source>
        <dbReference type="ARBA" id="ARBA00022630"/>
    </source>
</evidence>
<proteinExistence type="predicted"/>
<evidence type="ECO:0000256" key="1">
    <source>
        <dbReference type="ARBA" id="ARBA00001974"/>
    </source>
</evidence>
<dbReference type="EMBL" id="NRRV01000019">
    <property type="protein sequence ID" value="MBK1630947.1"/>
    <property type="molecule type" value="Genomic_DNA"/>
</dbReference>
<evidence type="ECO:0000256" key="4">
    <source>
        <dbReference type="ARBA" id="ARBA00023002"/>
    </source>
</evidence>